<accession>A0A5B8MZ30</accession>
<sequence>MSRKERRLFANILEGVMDGEEAAEAGLPFQSGVKLYCLSQQEEEKPRVRAENATVLLWMSLDSDLPDPEDPDASSTPQYLTVKEKWEDWAEAFFSKTGAKRVYVVDFSLLRGDFMSEFSSHALCKRLGKQILRVLTKFNMYDANLVAYEHSSCIAYKLLGQSDLLLERFNKLVLVNPTIPQKQNWFQYGRSEKMDVELAIFAETEERLDFVASQEFVQCSCQGENVKKILLGPKGEDSEEQIRDKVIDWLRDNVSAFDTEGAWEPPRGFDDDGGDSESDETYVTVFEVIFYMDRYSKQLAQRLLYCA</sequence>
<organism evidence="1 2">
    <name type="scientific">Chloropicon primus</name>
    <dbReference type="NCBI Taxonomy" id="1764295"/>
    <lineage>
        <taxon>Eukaryota</taxon>
        <taxon>Viridiplantae</taxon>
        <taxon>Chlorophyta</taxon>
        <taxon>Chloropicophyceae</taxon>
        <taxon>Chloropicales</taxon>
        <taxon>Chloropicaceae</taxon>
        <taxon>Chloropicon</taxon>
    </lineage>
</organism>
<evidence type="ECO:0000313" key="2">
    <source>
        <dbReference type="Proteomes" id="UP000316726"/>
    </source>
</evidence>
<reference evidence="1 2" key="1">
    <citation type="submission" date="2018-07" db="EMBL/GenBank/DDBJ databases">
        <title>The complete nuclear genome of the prasinophyte Chloropicon primus (CCMP1205).</title>
        <authorList>
            <person name="Pombert J.-F."/>
            <person name="Otis C."/>
            <person name="Turmel M."/>
            <person name="Lemieux C."/>
        </authorList>
    </citation>
    <scope>NUCLEOTIDE SEQUENCE [LARGE SCALE GENOMIC DNA]</scope>
    <source>
        <strain evidence="1 2">CCMP1205</strain>
    </source>
</reference>
<gene>
    <name evidence="1" type="ORF">A3770_15p73800</name>
</gene>
<dbReference type="Proteomes" id="UP000316726">
    <property type="component" value="Chromosome 15"/>
</dbReference>
<protein>
    <submittedName>
        <fullName evidence="1">Uncharacterized protein</fullName>
    </submittedName>
</protein>
<name>A0A5B8MZ30_9CHLO</name>
<dbReference type="EMBL" id="CP031048">
    <property type="protein sequence ID" value="QDZ24862.1"/>
    <property type="molecule type" value="Genomic_DNA"/>
</dbReference>
<proteinExistence type="predicted"/>
<keyword evidence="2" id="KW-1185">Reference proteome</keyword>
<dbReference type="AlphaFoldDB" id="A0A5B8MZ30"/>
<evidence type="ECO:0000313" key="1">
    <source>
        <dbReference type="EMBL" id="QDZ24862.1"/>
    </source>
</evidence>